<keyword evidence="7 13" id="KW-0653">Protein transport</keyword>
<dbReference type="STRING" id="927083.DB32_005559"/>
<evidence type="ECO:0000259" key="15">
    <source>
        <dbReference type="Pfam" id="PF02096"/>
    </source>
</evidence>
<dbReference type="AlphaFoldDB" id="A0A0F6YLJ6"/>
<dbReference type="CDD" id="cd20070">
    <property type="entry name" value="5TM_YidC_Alb3"/>
    <property type="match status" value="1"/>
</dbReference>
<dbReference type="GO" id="GO:0051205">
    <property type="term" value="P:protein insertion into membrane"/>
    <property type="evidence" value="ECO:0007669"/>
    <property type="project" value="TreeGrafter"/>
</dbReference>
<dbReference type="NCBIfam" id="TIGR03593">
    <property type="entry name" value="yidC_nterm"/>
    <property type="match status" value="1"/>
</dbReference>
<feature type="region of interest" description="Disordered" evidence="14">
    <location>
        <begin position="544"/>
        <end position="580"/>
    </location>
</feature>
<dbReference type="GO" id="GO:0005886">
    <property type="term" value="C:plasma membrane"/>
    <property type="evidence" value="ECO:0007669"/>
    <property type="project" value="UniProtKB-SubCell"/>
</dbReference>
<sequence>MQGENQRSLPTMLLVAGAFLAIYYGAQYFFGSPEETTPDGGETAELTPEQREQRDAEVRRDSAARQGQLATGTITTGDMIATIDNLGGGLTHVQLTAERYRQAEAAMDLVTTDREEYRPLRIDLPGVSIPVDAVWDLEQVSPTEVRLTWQGRGVEVVRSFRAGEGPYQIWQTVRVRNTGSTERDLRLRVSTWHYVAREAEGGSSFFGNRSPAISQGLCRHDDETERKDREALLERHGWGGAIDFVAVENTYFVQAIAPHETPAEFCGLQATNRGDVDGEPHGSLFEATLLFPRVELDAGEQHVWQTLAFVGPKTPAALEAAGHDLPEVVNLGTFAMIARAFASLLRFIQTYVGNWGIAIIILTIMVRIALFPLTDRSFRSMAQMRKLKPEMDEINARFPSDPEKKQAAIMELYRKHGINPLAQLGGCLPVLFQMPVFFALYASLSTNIELYHQPFALWWQDLSAPDPFFVLPLALGALMWLQQKLTPTSMDPAQARVMQFMPVIVTLFMLFLPAGLCLYMLTNSVLGIGQQKLNEWRLNRSQAAAVATTGTTTESGANEGDKGTGGASASKRGPGRSRRG</sequence>
<dbReference type="PANTHER" id="PTHR12428">
    <property type="entry name" value="OXA1"/>
    <property type="match status" value="1"/>
</dbReference>
<evidence type="ECO:0000256" key="13">
    <source>
        <dbReference type="HAMAP-Rule" id="MF_01810"/>
    </source>
</evidence>
<feature type="transmembrane region" description="Helical" evidence="13">
    <location>
        <begin position="12"/>
        <end position="30"/>
    </location>
</feature>
<comment type="subunit">
    <text evidence="13">Interacts with the Sec translocase complex via SecD. Specifically interacts with transmembrane segments of nascent integral membrane proteins during membrane integration.</text>
</comment>
<evidence type="ECO:0000256" key="8">
    <source>
        <dbReference type="ARBA" id="ARBA00022989"/>
    </source>
</evidence>
<dbReference type="GO" id="GO:0032977">
    <property type="term" value="F:membrane insertase activity"/>
    <property type="evidence" value="ECO:0007669"/>
    <property type="project" value="InterPro"/>
</dbReference>
<dbReference type="Gene3D" id="2.70.98.90">
    <property type="match status" value="1"/>
</dbReference>
<feature type="transmembrane region" description="Helical" evidence="13">
    <location>
        <begin position="421"/>
        <end position="442"/>
    </location>
</feature>
<dbReference type="InterPro" id="IPR001708">
    <property type="entry name" value="YidC/ALB3/OXA1/COX18"/>
</dbReference>
<keyword evidence="18" id="KW-1185">Reference proteome</keyword>
<dbReference type="PRINTS" id="PR00701">
    <property type="entry name" value="60KDINNERMP"/>
</dbReference>
<dbReference type="HAMAP" id="MF_01810">
    <property type="entry name" value="YidC_type1"/>
    <property type="match status" value="1"/>
</dbReference>
<feature type="region of interest" description="Disordered" evidence="14">
    <location>
        <begin position="34"/>
        <end position="66"/>
    </location>
</feature>
<feature type="transmembrane region" description="Helical" evidence="13">
    <location>
        <begin position="502"/>
        <end position="521"/>
    </location>
</feature>
<protein>
    <recommendedName>
        <fullName evidence="3 13">Membrane protein insertase YidC</fullName>
    </recommendedName>
    <alternativeName>
        <fullName evidence="12 13">Foldase YidC</fullName>
    </alternativeName>
    <alternativeName>
        <fullName evidence="11 13">Membrane integrase YidC</fullName>
    </alternativeName>
    <alternativeName>
        <fullName evidence="13">Membrane protein YidC</fullName>
    </alternativeName>
</protein>
<keyword evidence="6 13" id="KW-0812">Transmembrane</keyword>
<dbReference type="InterPro" id="IPR028055">
    <property type="entry name" value="YidC/Oxa/ALB_C"/>
</dbReference>
<dbReference type="CDD" id="cd19961">
    <property type="entry name" value="EcYidC-like_peri"/>
    <property type="match status" value="1"/>
</dbReference>
<evidence type="ECO:0000313" key="17">
    <source>
        <dbReference type="EMBL" id="AKF08410.1"/>
    </source>
</evidence>
<keyword evidence="9 13" id="KW-0472">Membrane</keyword>
<comment type="subcellular location">
    <subcellularLocation>
        <location evidence="1">Cell inner membrane</location>
        <topology evidence="1">Multi-pass membrane protein</topology>
    </subcellularLocation>
    <subcellularLocation>
        <location evidence="13">Cell membrane</location>
        <topology evidence="13">Multi-pass membrane protein</topology>
    </subcellularLocation>
</comment>
<dbReference type="Pfam" id="PF14849">
    <property type="entry name" value="YidC_periplas"/>
    <property type="match status" value="1"/>
</dbReference>
<name>A0A0F6YLJ6_9BACT</name>
<keyword evidence="5 13" id="KW-1003">Cell membrane</keyword>
<dbReference type="InterPro" id="IPR019998">
    <property type="entry name" value="Membr_insert_YidC"/>
</dbReference>
<evidence type="ECO:0000256" key="11">
    <source>
        <dbReference type="ARBA" id="ARBA00033245"/>
    </source>
</evidence>
<evidence type="ECO:0000259" key="16">
    <source>
        <dbReference type="Pfam" id="PF14849"/>
    </source>
</evidence>
<proteinExistence type="inferred from homology"/>
<dbReference type="InterPro" id="IPR028053">
    <property type="entry name" value="Membr_insert_YidC_N"/>
</dbReference>
<dbReference type="KEGG" id="samy:DB32_005559"/>
<feature type="compositionally biased region" description="Low complexity" evidence="14">
    <location>
        <begin position="544"/>
        <end position="557"/>
    </location>
</feature>
<evidence type="ECO:0000256" key="14">
    <source>
        <dbReference type="SAM" id="MobiDB-lite"/>
    </source>
</evidence>
<dbReference type="OrthoDB" id="9780552at2"/>
<feature type="domain" description="Membrane insertase YidC/Oxa/ALB C-terminal" evidence="15">
    <location>
        <begin position="355"/>
        <end position="532"/>
    </location>
</feature>
<dbReference type="Pfam" id="PF02096">
    <property type="entry name" value="60KD_IMP"/>
    <property type="match status" value="1"/>
</dbReference>
<comment type="function">
    <text evidence="13">Required for the insertion and/or proper folding and/or complex formation of integral membrane proteins into the membrane. Involved in integration of membrane proteins that insert both dependently and independently of the Sec translocase complex, as well as at least some lipoproteins. Aids folding of multispanning membrane proteins.</text>
</comment>
<keyword evidence="8 13" id="KW-1133">Transmembrane helix</keyword>
<dbReference type="EMBL" id="CP011125">
    <property type="protein sequence ID" value="AKF08410.1"/>
    <property type="molecule type" value="Genomic_DNA"/>
</dbReference>
<dbReference type="NCBIfam" id="TIGR03592">
    <property type="entry name" value="yidC_oxa1_cterm"/>
    <property type="match status" value="1"/>
</dbReference>
<dbReference type="PRINTS" id="PR01900">
    <property type="entry name" value="YIDCPROTEIN"/>
</dbReference>
<dbReference type="InterPro" id="IPR047196">
    <property type="entry name" value="YidC_ALB_C"/>
</dbReference>
<feature type="transmembrane region" description="Helical" evidence="13">
    <location>
        <begin position="355"/>
        <end position="374"/>
    </location>
</feature>
<keyword evidence="10 13" id="KW-0143">Chaperone</keyword>
<evidence type="ECO:0000256" key="10">
    <source>
        <dbReference type="ARBA" id="ARBA00023186"/>
    </source>
</evidence>
<evidence type="ECO:0000256" key="6">
    <source>
        <dbReference type="ARBA" id="ARBA00022692"/>
    </source>
</evidence>
<evidence type="ECO:0000256" key="5">
    <source>
        <dbReference type="ARBA" id="ARBA00022475"/>
    </source>
</evidence>
<evidence type="ECO:0000256" key="7">
    <source>
        <dbReference type="ARBA" id="ARBA00022927"/>
    </source>
</evidence>
<dbReference type="Proteomes" id="UP000034883">
    <property type="component" value="Chromosome"/>
</dbReference>
<evidence type="ECO:0000256" key="1">
    <source>
        <dbReference type="ARBA" id="ARBA00004429"/>
    </source>
</evidence>
<gene>
    <name evidence="13" type="primary">yidC</name>
    <name evidence="17" type="ORF">DB32_005559</name>
</gene>
<evidence type="ECO:0000256" key="3">
    <source>
        <dbReference type="ARBA" id="ARBA00015325"/>
    </source>
</evidence>
<evidence type="ECO:0000256" key="9">
    <source>
        <dbReference type="ARBA" id="ARBA00023136"/>
    </source>
</evidence>
<keyword evidence="4 13" id="KW-0813">Transport</keyword>
<feature type="domain" description="Membrane insertase YidC N-terminal" evidence="16">
    <location>
        <begin position="73"/>
        <end position="342"/>
    </location>
</feature>
<feature type="compositionally biased region" description="Basic and acidic residues" evidence="14">
    <location>
        <begin position="48"/>
        <end position="63"/>
    </location>
</feature>
<feature type="transmembrane region" description="Helical" evidence="13">
    <location>
        <begin position="462"/>
        <end position="481"/>
    </location>
</feature>
<evidence type="ECO:0000256" key="2">
    <source>
        <dbReference type="ARBA" id="ARBA00010527"/>
    </source>
</evidence>
<dbReference type="PANTHER" id="PTHR12428:SF65">
    <property type="entry name" value="CYTOCHROME C OXIDASE ASSEMBLY PROTEIN COX18, MITOCHONDRIAL"/>
    <property type="match status" value="1"/>
</dbReference>
<dbReference type="GO" id="GO:0015031">
    <property type="term" value="P:protein transport"/>
    <property type="evidence" value="ECO:0007669"/>
    <property type="project" value="UniProtKB-KW"/>
</dbReference>
<evidence type="ECO:0000313" key="18">
    <source>
        <dbReference type="Proteomes" id="UP000034883"/>
    </source>
</evidence>
<comment type="similarity">
    <text evidence="2 13">Belongs to the OXA1/ALB3/YidC family. Type 1 subfamily.</text>
</comment>
<evidence type="ECO:0000256" key="12">
    <source>
        <dbReference type="ARBA" id="ARBA00033342"/>
    </source>
</evidence>
<organism evidence="17 18">
    <name type="scientific">Sandaracinus amylolyticus</name>
    <dbReference type="NCBI Taxonomy" id="927083"/>
    <lineage>
        <taxon>Bacteria</taxon>
        <taxon>Pseudomonadati</taxon>
        <taxon>Myxococcota</taxon>
        <taxon>Polyangia</taxon>
        <taxon>Polyangiales</taxon>
        <taxon>Sandaracinaceae</taxon>
        <taxon>Sandaracinus</taxon>
    </lineage>
</organism>
<accession>A0A0F6YLJ6</accession>
<dbReference type="InterPro" id="IPR038221">
    <property type="entry name" value="YidC_periplasmic_sf"/>
</dbReference>
<evidence type="ECO:0000256" key="4">
    <source>
        <dbReference type="ARBA" id="ARBA00022448"/>
    </source>
</evidence>
<reference evidence="17 18" key="1">
    <citation type="submission" date="2015-03" db="EMBL/GenBank/DDBJ databases">
        <title>Genome assembly of Sandaracinus amylolyticus DSM 53668.</title>
        <authorList>
            <person name="Sharma G."/>
            <person name="Subramanian S."/>
        </authorList>
    </citation>
    <scope>NUCLEOTIDE SEQUENCE [LARGE SCALE GENOMIC DNA]</scope>
    <source>
        <strain evidence="17 18">DSM 53668</strain>
    </source>
</reference>